<reference evidence="2" key="2">
    <citation type="submission" date="2020-03" db="EMBL/GenBank/DDBJ databases">
        <title>Walnut 2.0.</title>
        <authorList>
            <person name="Marrano A."/>
            <person name="Britton M."/>
            <person name="Zimin A.V."/>
            <person name="Zaini P.A."/>
            <person name="Workman R."/>
            <person name="Puiu D."/>
            <person name="Bianco L."/>
            <person name="Allen B.J."/>
            <person name="Troggio M."/>
            <person name="Leslie C.A."/>
            <person name="Timp W."/>
            <person name="Dendekar A."/>
            <person name="Salzberg S.L."/>
            <person name="Neale D.B."/>
        </authorList>
    </citation>
    <scope>NUCLEOTIDE SEQUENCE</scope>
    <source>
        <tissue evidence="2">Leaves</tissue>
    </source>
</reference>
<accession>A0A833YAW8</accession>
<evidence type="ECO:0000256" key="1">
    <source>
        <dbReference type="SAM" id="Phobius"/>
    </source>
</evidence>
<feature type="transmembrane region" description="Helical" evidence="1">
    <location>
        <begin position="12"/>
        <end position="42"/>
    </location>
</feature>
<evidence type="ECO:0008006" key="4">
    <source>
        <dbReference type="Google" id="ProtNLM"/>
    </source>
</evidence>
<dbReference type="Gramene" id="Jr01_19250_p3">
    <property type="protein sequence ID" value="cds.Jr01_19250_p3"/>
    <property type="gene ID" value="Jr01_19250"/>
</dbReference>
<organism evidence="2 3">
    <name type="scientific">Juglans regia</name>
    <name type="common">English walnut</name>
    <dbReference type="NCBI Taxonomy" id="51240"/>
    <lineage>
        <taxon>Eukaryota</taxon>
        <taxon>Viridiplantae</taxon>
        <taxon>Streptophyta</taxon>
        <taxon>Embryophyta</taxon>
        <taxon>Tracheophyta</taxon>
        <taxon>Spermatophyta</taxon>
        <taxon>Magnoliopsida</taxon>
        <taxon>eudicotyledons</taxon>
        <taxon>Gunneridae</taxon>
        <taxon>Pentapetalae</taxon>
        <taxon>rosids</taxon>
        <taxon>fabids</taxon>
        <taxon>Fagales</taxon>
        <taxon>Juglandaceae</taxon>
        <taxon>Juglans</taxon>
    </lineage>
</organism>
<proteinExistence type="predicted"/>
<keyword evidence="1" id="KW-0812">Transmembrane</keyword>
<protein>
    <recommendedName>
        <fullName evidence="4">Transmembrane protein</fullName>
    </recommendedName>
</protein>
<dbReference type="AlphaFoldDB" id="A0A833YAW8"/>
<dbReference type="Proteomes" id="UP000619265">
    <property type="component" value="Unassembled WGS sequence"/>
</dbReference>
<keyword evidence="1" id="KW-0472">Membrane</keyword>
<keyword evidence="1" id="KW-1133">Transmembrane helix</keyword>
<gene>
    <name evidence="2" type="ORF">F2P56_001778</name>
</gene>
<reference evidence="2" key="1">
    <citation type="submission" date="2015-10" db="EMBL/GenBank/DDBJ databases">
        <authorList>
            <person name="Martinez-Garcia P.J."/>
            <person name="Crepeau M.W."/>
            <person name="Puiu D."/>
            <person name="Gonzalez-Ibeas D."/>
            <person name="Whalen J."/>
            <person name="Stevens K."/>
            <person name="Paul R."/>
            <person name="Butterfield T."/>
            <person name="Britton M."/>
            <person name="Reagan R."/>
            <person name="Chakraborty S."/>
            <person name="Walawage S.L."/>
            <person name="Vasquez-Gross H.A."/>
            <person name="Cardeno C."/>
            <person name="Famula R."/>
            <person name="Pratt K."/>
            <person name="Kuruganti S."/>
            <person name="Aradhya M.K."/>
            <person name="Leslie C.A."/>
            <person name="Dandekar A.M."/>
            <person name="Salzberg S.L."/>
            <person name="Wegrzyn J.L."/>
            <person name="Langley C.H."/>
            <person name="Neale D.B."/>
        </authorList>
    </citation>
    <scope>NUCLEOTIDE SEQUENCE</scope>
    <source>
        <tissue evidence="2">Leaves</tissue>
    </source>
</reference>
<dbReference type="EMBL" id="LIHL02000001">
    <property type="protein sequence ID" value="KAF5481093.1"/>
    <property type="molecule type" value="Genomic_DNA"/>
</dbReference>
<evidence type="ECO:0000313" key="3">
    <source>
        <dbReference type="Proteomes" id="UP000619265"/>
    </source>
</evidence>
<sequence>MHQYNLNAHCFFGFQCISNFCFAVFLFFQVFLCFSIILLVLGKNKKKLAIGLVVYSKRTLFSYGGWGWFSLSFFGGWRLVILFLQSVIFLDKPGLKSLFLQSLISQKILSLELL</sequence>
<name>A0A833YAW8_JUGRE</name>
<feature type="transmembrane region" description="Helical" evidence="1">
    <location>
        <begin position="63"/>
        <end position="90"/>
    </location>
</feature>
<evidence type="ECO:0000313" key="2">
    <source>
        <dbReference type="EMBL" id="KAF5481093.1"/>
    </source>
</evidence>
<comment type="caution">
    <text evidence="2">The sequence shown here is derived from an EMBL/GenBank/DDBJ whole genome shotgun (WGS) entry which is preliminary data.</text>
</comment>